<evidence type="ECO:0000313" key="2">
    <source>
        <dbReference type="EMBL" id="CAB3255147.1"/>
    </source>
</evidence>
<dbReference type="EMBL" id="CADEBC010000570">
    <property type="protein sequence ID" value="CAB3255147.1"/>
    <property type="molecule type" value="Genomic_DNA"/>
</dbReference>
<sequence>MKVLIILVLALVAAIHATPYIHGIYGRGGRYGGSGGGIGGGIGGGSGGGIGGGYGGGSEYDHAGFHRGDNGYLDEGYGSHGFGEGHDIRHQENEFDKSVHHHQVTDQNIGGVSSGGNRGHLETGHGGFESGLNDYGRQYGHGYNYGI</sequence>
<keyword evidence="1" id="KW-0732">Signal</keyword>
<dbReference type="OrthoDB" id="7487865at2759"/>
<feature type="chain" id="PRO_5035823396" evidence="1">
    <location>
        <begin position="18"/>
        <end position="147"/>
    </location>
</feature>
<protein>
    <submittedName>
        <fullName evidence="2">Uncharacterized protein</fullName>
    </submittedName>
</protein>
<feature type="signal peptide" evidence="1">
    <location>
        <begin position="1"/>
        <end position="17"/>
    </location>
</feature>
<proteinExistence type="predicted"/>
<organism evidence="2 3">
    <name type="scientific">Arctia plantaginis</name>
    <name type="common">Wood tiger moth</name>
    <name type="synonym">Phalaena plantaginis</name>
    <dbReference type="NCBI Taxonomy" id="874455"/>
    <lineage>
        <taxon>Eukaryota</taxon>
        <taxon>Metazoa</taxon>
        <taxon>Ecdysozoa</taxon>
        <taxon>Arthropoda</taxon>
        <taxon>Hexapoda</taxon>
        <taxon>Insecta</taxon>
        <taxon>Pterygota</taxon>
        <taxon>Neoptera</taxon>
        <taxon>Endopterygota</taxon>
        <taxon>Lepidoptera</taxon>
        <taxon>Glossata</taxon>
        <taxon>Ditrysia</taxon>
        <taxon>Noctuoidea</taxon>
        <taxon>Erebidae</taxon>
        <taxon>Arctiinae</taxon>
        <taxon>Arctia</taxon>
    </lineage>
</organism>
<reference evidence="2 3" key="1">
    <citation type="submission" date="2020-04" db="EMBL/GenBank/DDBJ databases">
        <authorList>
            <person name="Wallbank WR R."/>
            <person name="Pardo Diaz C."/>
            <person name="Kozak K."/>
            <person name="Martin S."/>
            <person name="Jiggins C."/>
            <person name="Moest M."/>
            <person name="Warren A I."/>
            <person name="Byers J.R.P. K."/>
            <person name="Montejo-Kovacevich G."/>
            <person name="Yen C E."/>
        </authorList>
    </citation>
    <scope>NUCLEOTIDE SEQUENCE [LARGE SCALE GENOMIC DNA]</scope>
</reference>
<keyword evidence="3" id="KW-1185">Reference proteome</keyword>
<gene>
    <name evidence="2" type="ORF">APLA_LOCUS14729</name>
</gene>
<comment type="caution">
    <text evidence="2">The sequence shown here is derived from an EMBL/GenBank/DDBJ whole genome shotgun (WGS) entry which is preliminary data.</text>
</comment>
<dbReference type="AlphaFoldDB" id="A0A8S1BA66"/>
<evidence type="ECO:0000313" key="3">
    <source>
        <dbReference type="Proteomes" id="UP000494106"/>
    </source>
</evidence>
<dbReference type="Proteomes" id="UP000494106">
    <property type="component" value="Unassembled WGS sequence"/>
</dbReference>
<name>A0A8S1BA66_ARCPL</name>
<evidence type="ECO:0000256" key="1">
    <source>
        <dbReference type="SAM" id="SignalP"/>
    </source>
</evidence>
<accession>A0A8S1BA66</accession>